<dbReference type="Proteomes" id="UP000095300">
    <property type="component" value="Unassembled WGS sequence"/>
</dbReference>
<keyword evidence="9" id="KW-0732">Signal</keyword>
<sequence>MHRLTGVFTVFFAIGIVQAGIKAIDNDLGGYQDMLQEIDKEQNIVSMLVAASTAGTDDLRLEVFYRFAKPKVIVNEKGQDFIFREYFNTEMLTVLLNYGHLDLQMLEMVAQILDAHRQTRILIVALDIHSEEQFRKACSEACKRLKMTRVLLSFLYSPRALEHTFYTLRPYPQYHWTLELVNASRKEYFPTYWLNMHNATLVTFMPQDSPQSLVYEADDGTLKMNGFITRLVMLYAEKFNASLQMYEPLSVGKAIHYRVVNQMANASLLDIPMALDLVLDQNMILQQSAYFELTAIEVIVPCAGALTVEEIFALLLNGYFFGCVAINVLLFSVAHSLIDYYFQGIAMGLNFMLNDRIMPGVLGLAFKGRHSPRKTLKLVYILVSFTGLNLATQFGAHINTLFTSPPTHKAIDTFEDLHRSAVKVLMDEMDTRKFGYIRELFGSSLLISTNSSFVLEHKNKFNHSFGYLVSTATWDLFVRRQQFDPQNSFCRMKGLEVFPGLAPFSVDLQENSPHKQPLDYLIYRVHEVGLKEAWQASTFLDLMRLKKIPIHDQNPSQEVRALQARDLLWIWLIVIIGCGLSLLMFFLELCLDKY</sequence>
<protein>
    <recommendedName>
        <fullName evidence="12">Ionotropic receptor</fullName>
    </recommendedName>
</protein>
<feature type="transmembrane region" description="Helical" evidence="8">
    <location>
        <begin position="568"/>
        <end position="591"/>
    </location>
</feature>
<evidence type="ECO:0000256" key="2">
    <source>
        <dbReference type="ARBA" id="ARBA00022475"/>
    </source>
</evidence>
<evidence type="ECO:0000256" key="4">
    <source>
        <dbReference type="ARBA" id="ARBA00022989"/>
    </source>
</evidence>
<accession>A0A1I8NYG7</accession>
<keyword evidence="4 8" id="KW-1133">Transmembrane helix</keyword>
<evidence type="ECO:0008006" key="12">
    <source>
        <dbReference type="Google" id="ProtNLM"/>
    </source>
</evidence>
<evidence type="ECO:0000256" key="9">
    <source>
        <dbReference type="SAM" id="SignalP"/>
    </source>
</evidence>
<evidence type="ECO:0000256" key="5">
    <source>
        <dbReference type="ARBA" id="ARBA00023136"/>
    </source>
</evidence>
<evidence type="ECO:0000313" key="11">
    <source>
        <dbReference type="Proteomes" id="UP000095300"/>
    </source>
</evidence>
<keyword evidence="11" id="KW-1185">Reference proteome</keyword>
<evidence type="ECO:0000256" key="6">
    <source>
        <dbReference type="ARBA" id="ARBA00023170"/>
    </source>
</evidence>
<evidence type="ECO:0000256" key="3">
    <source>
        <dbReference type="ARBA" id="ARBA00022692"/>
    </source>
</evidence>
<dbReference type="AlphaFoldDB" id="A0A1I8NYG7"/>
<dbReference type="GO" id="GO:0005886">
    <property type="term" value="C:plasma membrane"/>
    <property type="evidence" value="ECO:0007669"/>
    <property type="project" value="UniProtKB-SubCell"/>
</dbReference>
<dbReference type="PANTHER" id="PTHR42643:SF41">
    <property type="entry name" value="IONOTROPIC RECEPTOR 20A-RELATED"/>
    <property type="match status" value="1"/>
</dbReference>
<name>A0A1I8NYG7_STOCA</name>
<proteinExistence type="predicted"/>
<dbReference type="PANTHER" id="PTHR42643">
    <property type="entry name" value="IONOTROPIC RECEPTOR 20A-RELATED"/>
    <property type="match status" value="1"/>
</dbReference>
<feature type="transmembrane region" description="Helical" evidence="8">
    <location>
        <begin position="315"/>
        <end position="334"/>
    </location>
</feature>
<reference evidence="10" key="1">
    <citation type="submission" date="2020-05" db="UniProtKB">
        <authorList>
            <consortium name="EnsemblMetazoa"/>
        </authorList>
    </citation>
    <scope>IDENTIFICATION</scope>
    <source>
        <strain evidence="10">USDA</strain>
    </source>
</reference>
<comment type="subcellular location">
    <subcellularLocation>
        <location evidence="1">Cell membrane</location>
        <topology evidence="1">Multi-pass membrane protein</topology>
    </subcellularLocation>
</comment>
<dbReference type="EnsemblMetazoa" id="SCAU003186-RA">
    <property type="protein sequence ID" value="SCAU003186-PA"/>
    <property type="gene ID" value="SCAU003186"/>
</dbReference>
<dbReference type="VEuPathDB" id="VectorBase:SCAU003186"/>
<keyword evidence="7" id="KW-0325">Glycoprotein</keyword>
<feature type="signal peptide" evidence="9">
    <location>
        <begin position="1"/>
        <end position="19"/>
    </location>
</feature>
<evidence type="ECO:0000256" key="1">
    <source>
        <dbReference type="ARBA" id="ARBA00004651"/>
    </source>
</evidence>
<keyword evidence="6" id="KW-0675">Receptor</keyword>
<evidence type="ECO:0000256" key="7">
    <source>
        <dbReference type="ARBA" id="ARBA00023180"/>
    </source>
</evidence>
<organism evidence="10 11">
    <name type="scientific">Stomoxys calcitrans</name>
    <name type="common">Stable fly</name>
    <name type="synonym">Conops calcitrans</name>
    <dbReference type="NCBI Taxonomy" id="35570"/>
    <lineage>
        <taxon>Eukaryota</taxon>
        <taxon>Metazoa</taxon>
        <taxon>Ecdysozoa</taxon>
        <taxon>Arthropoda</taxon>
        <taxon>Hexapoda</taxon>
        <taxon>Insecta</taxon>
        <taxon>Pterygota</taxon>
        <taxon>Neoptera</taxon>
        <taxon>Endopterygota</taxon>
        <taxon>Diptera</taxon>
        <taxon>Brachycera</taxon>
        <taxon>Muscomorpha</taxon>
        <taxon>Muscoidea</taxon>
        <taxon>Muscidae</taxon>
        <taxon>Stomoxys</taxon>
    </lineage>
</organism>
<dbReference type="InterPro" id="IPR052192">
    <property type="entry name" value="Insect_Ionotropic_Sensory_Rcpt"/>
</dbReference>
<keyword evidence="5 8" id="KW-0472">Membrane</keyword>
<keyword evidence="3 8" id="KW-0812">Transmembrane</keyword>
<feature type="chain" id="PRO_5016003496" description="Ionotropic receptor" evidence="9">
    <location>
        <begin position="20"/>
        <end position="594"/>
    </location>
</feature>
<keyword evidence="2" id="KW-1003">Cell membrane</keyword>
<evidence type="ECO:0000313" key="10">
    <source>
        <dbReference type="EnsemblMetazoa" id="SCAU003186-PA"/>
    </source>
</evidence>
<evidence type="ECO:0000256" key="8">
    <source>
        <dbReference type="SAM" id="Phobius"/>
    </source>
</evidence>